<organism evidence="1 2">
    <name type="scientific">Prunus dulcis</name>
    <name type="common">Almond</name>
    <name type="synonym">Amygdalus dulcis</name>
    <dbReference type="NCBI Taxonomy" id="3755"/>
    <lineage>
        <taxon>Eukaryota</taxon>
        <taxon>Viridiplantae</taxon>
        <taxon>Streptophyta</taxon>
        <taxon>Embryophyta</taxon>
        <taxon>Tracheophyta</taxon>
        <taxon>Spermatophyta</taxon>
        <taxon>Magnoliopsida</taxon>
        <taxon>eudicotyledons</taxon>
        <taxon>Gunneridae</taxon>
        <taxon>Pentapetalae</taxon>
        <taxon>rosids</taxon>
        <taxon>fabids</taxon>
        <taxon>Rosales</taxon>
        <taxon>Rosaceae</taxon>
        <taxon>Amygdaloideae</taxon>
        <taxon>Amygdaleae</taxon>
        <taxon>Prunus</taxon>
    </lineage>
</organism>
<protein>
    <submittedName>
        <fullName evidence="1">Uncharacterized protein</fullName>
    </submittedName>
</protein>
<evidence type="ECO:0000313" key="1">
    <source>
        <dbReference type="EMBL" id="KAI5352267.1"/>
    </source>
</evidence>
<accession>A0AAD4ZQ52</accession>
<evidence type="ECO:0000313" key="2">
    <source>
        <dbReference type="Proteomes" id="UP001054821"/>
    </source>
</evidence>
<comment type="caution">
    <text evidence="1">The sequence shown here is derived from an EMBL/GenBank/DDBJ whole genome shotgun (WGS) entry which is preliminary data.</text>
</comment>
<gene>
    <name evidence="1" type="ORF">L3X38_005158</name>
</gene>
<reference evidence="1 2" key="1">
    <citation type="journal article" date="2022" name="G3 (Bethesda)">
        <title>Whole-genome sequence and methylome profiling of the almond [Prunus dulcis (Mill.) D.A. Webb] cultivar 'Nonpareil'.</title>
        <authorList>
            <person name="D'Amico-Willman K.M."/>
            <person name="Ouma W.Z."/>
            <person name="Meulia T."/>
            <person name="Sideli G.M."/>
            <person name="Gradziel T.M."/>
            <person name="Fresnedo-Ramirez J."/>
        </authorList>
    </citation>
    <scope>NUCLEOTIDE SEQUENCE [LARGE SCALE GENOMIC DNA]</scope>
    <source>
        <strain evidence="1">Clone GOH B32 T37-40</strain>
    </source>
</reference>
<sequence length="94" mass="10716">MRGGPSIFVWEVRCKSSRTFSLRLTDLWSGDFSSFLQPSTQTSSIFLACEFLHPMSSGSWGIESHRLAQLEYTKKQGTRHLHSAVIFELGYTKK</sequence>
<dbReference type="AlphaFoldDB" id="A0AAD4ZQ52"/>
<keyword evidence="2" id="KW-1185">Reference proteome</keyword>
<proteinExistence type="predicted"/>
<name>A0AAD4ZQ52_PRUDU</name>
<dbReference type="EMBL" id="JAJFAZ020000001">
    <property type="protein sequence ID" value="KAI5352267.1"/>
    <property type="molecule type" value="Genomic_DNA"/>
</dbReference>
<dbReference type="Proteomes" id="UP001054821">
    <property type="component" value="Chromosome 1"/>
</dbReference>